<dbReference type="PANTHER" id="PTHR33508">
    <property type="entry name" value="UPF0056 MEMBRANE PROTEIN YHCE"/>
    <property type="match status" value="1"/>
</dbReference>
<feature type="transmembrane region" description="Helical" evidence="7">
    <location>
        <begin position="73"/>
        <end position="93"/>
    </location>
</feature>
<evidence type="ECO:0000256" key="3">
    <source>
        <dbReference type="ARBA" id="ARBA00022475"/>
    </source>
</evidence>
<gene>
    <name evidence="8" type="ORF">G8759_25540</name>
</gene>
<dbReference type="AlphaFoldDB" id="A0A6G9ATV5"/>
<dbReference type="KEGG" id="spib:G8759_25540"/>
<dbReference type="EMBL" id="CP050063">
    <property type="protein sequence ID" value="QIP15756.1"/>
    <property type="molecule type" value="Genomic_DNA"/>
</dbReference>
<evidence type="ECO:0000256" key="6">
    <source>
        <dbReference type="ARBA" id="ARBA00023136"/>
    </source>
</evidence>
<organism evidence="8 9">
    <name type="scientific">Spirosoma aureum</name>
    <dbReference type="NCBI Taxonomy" id="2692134"/>
    <lineage>
        <taxon>Bacteria</taxon>
        <taxon>Pseudomonadati</taxon>
        <taxon>Bacteroidota</taxon>
        <taxon>Cytophagia</taxon>
        <taxon>Cytophagales</taxon>
        <taxon>Cytophagaceae</taxon>
        <taxon>Spirosoma</taxon>
    </lineage>
</organism>
<keyword evidence="9" id="KW-1185">Reference proteome</keyword>
<protein>
    <recommendedName>
        <fullName evidence="7">UPF0056 membrane protein</fullName>
    </recommendedName>
</protein>
<reference evidence="8 9" key="1">
    <citation type="submission" date="2020-03" db="EMBL/GenBank/DDBJ databases">
        <authorList>
            <person name="Kim M.K."/>
        </authorList>
    </citation>
    <scope>NUCLEOTIDE SEQUENCE [LARGE SCALE GENOMIC DNA]</scope>
    <source>
        <strain evidence="8 9">BT328</strain>
    </source>
</reference>
<feature type="transmembrane region" description="Helical" evidence="7">
    <location>
        <begin position="132"/>
        <end position="150"/>
    </location>
</feature>
<feature type="transmembrane region" description="Helical" evidence="7">
    <location>
        <begin position="42"/>
        <end position="61"/>
    </location>
</feature>
<evidence type="ECO:0000313" key="9">
    <source>
        <dbReference type="Proteomes" id="UP000501802"/>
    </source>
</evidence>
<sequence length="192" mass="20562">MFNIKEIASVTLILFSVIDVIGSLPVIIDLRKKVGKIESERATFVSGALMVSFLFVGERLLKLFGVDVASFAVAGALIIFLIGLEMILGRTIFKPDESSTGGATHIVPIAFPLIAGAGTLTTLISLRAEYQTANIIVGIILNLFLIYAVLKSSGWLETRLGSGGLAVLRKIFGIILLAIAIKLFKTNLLSEL</sequence>
<keyword evidence="4 7" id="KW-0812">Transmembrane</keyword>
<evidence type="ECO:0000313" key="8">
    <source>
        <dbReference type="EMBL" id="QIP15756.1"/>
    </source>
</evidence>
<dbReference type="Pfam" id="PF01914">
    <property type="entry name" value="MarC"/>
    <property type="match status" value="1"/>
</dbReference>
<name>A0A6G9ATV5_9BACT</name>
<keyword evidence="6 7" id="KW-0472">Membrane</keyword>
<feature type="transmembrane region" description="Helical" evidence="7">
    <location>
        <begin position="105"/>
        <end position="126"/>
    </location>
</feature>
<feature type="transmembrane region" description="Helical" evidence="7">
    <location>
        <begin position="162"/>
        <end position="184"/>
    </location>
</feature>
<evidence type="ECO:0000256" key="1">
    <source>
        <dbReference type="ARBA" id="ARBA00004651"/>
    </source>
</evidence>
<dbReference type="InterPro" id="IPR002771">
    <property type="entry name" value="Multi_antbiot-R_MarC"/>
</dbReference>
<dbReference type="RefSeq" id="WP_167214624.1">
    <property type="nucleotide sequence ID" value="NZ_CP050063.1"/>
</dbReference>
<accession>A0A6G9ATV5</accession>
<evidence type="ECO:0000256" key="4">
    <source>
        <dbReference type="ARBA" id="ARBA00022692"/>
    </source>
</evidence>
<dbReference type="PANTHER" id="PTHR33508:SF1">
    <property type="entry name" value="UPF0056 MEMBRANE PROTEIN YHCE"/>
    <property type="match status" value="1"/>
</dbReference>
<evidence type="ECO:0000256" key="5">
    <source>
        <dbReference type="ARBA" id="ARBA00022989"/>
    </source>
</evidence>
<dbReference type="GO" id="GO:0005886">
    <property type="term" value="C:plasma membrane"/>
    <property type="evidence" value="ECO:0007669"/>
    <property type="project" value="UniProtKB-SubCell"/>
</dbReference>
<feature type="transmembrane region" description="Helical" evidence="7">
    <location>
        <begin position="12"/>
        <end position="30"/>
    </location>
</feature>
<comment type="subcellular location">
    <subcellularLocation>
        <location evidence="1 7">Cell membrane</location>
        <topology evidence="1 7">Multi-pass membrane protein</topology>
    </subcellularLocation>
</comment>
<proteinExistence type="inferred from homology"/>
<evidence type="ECO:0000256" key="2">
    <source>
        <dbReference type="ARBA" id="ARBA00009784"/>
    </source>
</evidence>
<comment type="similarity">
    <text evidence="2 7">Belongs to the UPF0056 (MarC) family.</text>
</comment>
<evidence type="ECO:0000256" key="7">
    <source>
        <dbReference type="RuleBase" id="RU362048"/>
    </source>
</evidence>
<dbReference type="Proteomes" id="UP000501802">
    <property type="component" value="Chromosome"/>
</dbReference>
<keyword evidence="5 7" id="KW-1133">Transmembrane helix</keyword>
<keyword evidence="3" id="KW-1003">Cell membrane</keyword>